<reference evidence="1 2" key="1">
    <citation type="submission" date="2016-01" db="EMBL/GenBank/DDBJ databases">
        <authorList>
            <person name="Oliw E.H."/>
        </authorList>
    </citation>
    <scope>NUCLEOTIDE SEQUENCE [LARGE SCALE GENOMIC DNA]</scope>
    <source>
        <strain evidence="1 2">Kerr 14</strain>
    </source>
</reference>
<evidence type="ECO:0000313" key="2">
    <source>
        <dbReference type="Proteomes" id="UP000191897"/>
    </source>
</evidence>
<protein>
    <submittedName>
        <fullName evidence="1">Uncharacterized protein</fullName>
    </submittedName>
</protein>
<name>A0A1S7PFD2_AGRTU</name>
<proteinExistence type="predicted"/>
<organism evidence="1 2">
    <name type="scientific">Agrobacterium tumefaciens str. Kerr 14</name>
    <dbReference type="NCBI Taxonomy" id="1183424"/>
    <lineage>
        <taxon>Bacteria</taxon>
        <taxon>Pseudomonadati</taxon>
        <taxon>Pseudomonadota</taxon>
        <taxon>Alphaproteobacteria</taxon>
        <taxon>Hyphomicrobiales</taxon>
        <taxon>Rhizobiaceae</taxon>
        <taxon>Rhizobium/Agrobacterium group</taxon>
        <taxon>Agrobacterium</taxon>
        <taxon>Agrobacterium tumefaciens complex</taxon>
    </lineage>
</organism>
<evidence type="ECO:0000313" key="1">
    <source>
        <dbReference type="EMBL" id="CUX20456.1"/>
    </source>
</evidence>
<dbReference type="Proteomes" id="UP000191897">
    <property type="component" value="Unassembled WGS sequence"/>
</dbReference>
<accession>A0A1S7PFD2</accession>
<dbReference type="EMBL" id="FBWC01000009">
    <property type="protein sequence ID" value="CUX20456.1"/>
    <property type="molecule type" value="Genomic_DNA"/>
</dbReference>
<gene>
    <name evidence="1" type="ORF">AGR4C_Cc170156</name>
</gene>
<dbReference type="AlphaFoldDB" id="A0A1S7PFD2"/>
<sequence>MWCLAANLKPQTENWQAAWNYVARAVLCSLENRKKTRLTARLPRDLSVISHERMQKDSNQLQILT</sequence>